<accession>A0A5J4Q7R8</accession>
<reference evidence="1 2" key="1">
    <citation type="submission" date="2019-03" db="EMBL/GenBank/DDBJ databases">
        <title>Single cell metagenomics reveals metabolic interactions within the superorganism composed of flagellate Streblomastix strix and complex community of Bacteroidetes bacteria on its surface.</title>
        <authorList>
            <person name="Treitli S.C."/>
            <person name="Kolisko M."/>
            <person name="Husnik F."/>
            <person name="Keeling P."/>
            <person name="Hampl V."/>
        </authorList>
    </citation>
    <scope>NUCLEOTIDE SEQUENCE [LARGE SCALE GENOMIC DNA]</scope>
    <source>
        <strain evidence="1">ST1C</strain>
    </source>
</reference>
<comment type="caution">
    <text evidence="1">The sequence shown here is derived from an EMBL/GenBank/DDBJ whole genome shotgun (WGS) entry which is preliminary data.</text>
</comment>
<sequence>MNLKFKSSLPESDIAGSTQTDYHKGLQKVIGKAPPQMAKFQVNAALQAKIATPFEGLSEKLLTQHFELYKGYVANANTLLEEIETKKI</sequence>
<dbReference type="Proteomes" id="UP000324800">
    <property type="component" value="Unassembled WGS sequence"/>
</dbReference>
<name>A0A5J4Q7R8_9EUKA</name>
<protein>
    <submittedName>
        <fullName evidence="1">Uncharacterized protein</fullName>
    </submittedName>
</protein>
<organism evidence="1 2">
    <name type="scientific">Streblomastix strix</name>
    <dbReference type="NCBI Taxonomy" id="222440"/>
    <lineage>
        <taxon>Eukaryota</taxon>
        <taxon>Metamonada</taxon>
        <taxon>Preaxostyla</taxon>
        <taxon>Oxymonadida</taxon>
        <taxon>Streblomastigidae</taxon>
        <taxon>Streblomastix</taxon>
    </lineage>
</organism>
<proteinExistence type="predicted"/>
<gene>
    <name evidence="1" type="ORF">EZS28_055209</name>
</gene>
<evidence type="ECO:0000313" key="1">
    <source>
        <dbReference type="EMBL" id="KAA6316771.1"/>
    </source>
</evidence>
<dbReference type="AlphaFoldDB" id="A0A5J4Q7R8"/>
<evidence type="ECO:0000313" key="2">
    <source>
        <dbReference type="Proteomes" id="UP000324800"/>
    </source>
</evidence>
<feature type="non-terminal residue" evidence="1">
    <location>
        <position position="88"/>
    </location>
</feature>
<dbReference type="EMBL" id="SNRW01046874">
    <property type="protein sequence ID" value="KAA6316771.1"/>
    <property type="molecule type" value="Genomic_DNA"/>
</dbReference>